<proteinExistence type="predicted"/>
<protein>
    <submittedName>
        <fullName evidence="2">Uncharacterized protein</fullName>
    </submittedName>
</protein>
<gene>
    <name evidence="2" type="ORF">GSOID_T00006656001</name>
</gene>
<evidence type="ECO:0000313" key="3">
    <source>
        <dbReference type="Proteomes" id="UP000001307"/>
    </source>
</evidence>
<keyword evidence="3" id="KW-1185">Reference proteome</keyword>
<reference evidence="2" key="1">
    <citation type="journal article" date="2010" name="Science">
        <title>Plasticity of animal genome architecture unmasked by rapid evolution of a pelagic tunicate.</title>
        <authorList>
            <person name="Denoeud F."/>
            <person name="Henriet S."/>
            <person name="Mungpakdee S."/>
            <person name="Aury J.M."/>
            <person name="Da Silva C."/>
            <person name="Brinkmann H."/>
            <person name="Mikhaleva J."/>
            <person name="Olsen L.C."/>
            <person name="Jubin C."/>
            <person name="Canestro C."/>
            <person name="Bouquet J.M."/>
            <person name="Danks G."/>
            <person name="Poulain J."/>
            <person name="Campsteijn C."/>
            <person name="Adamski M."/>
            <person name="Cross I."/>
            <person name="Yadetie F."/>
            <person name="Muffato M."/>
            <person name="Louis A."/>
            <person name="Butcher S."/>
            <person name="Tsagkogeorga G."/>
            <person name="Konrad A."/>
            <person name="Singh S."/>
            <person name="Jensen M.F."/>
            <person name="Cong E.H."/>
            <person name="Eikeseth-Otteraa H."/>
            <person name="Noel B."/>
            <person name="Anthouard V."/>
            <person name="Porcel B.M."/>
            <person name="Kachouri-Lafond R."/>
            <person name="Nishino A."/>
            <person name="Ugolini M."/>
            <person name="Chourrout P."/>
            <person name="Nishida H."/>
            <person name="Aasland R."/>
            <person name="Huzurbazar S."/>
            <person name="Westhof E."/>
            <person name="Delsuc F."/>
            <person name="Lehrach H."/>
            <person name="Reinhardt R."/>
            <person name="Weissenbach J."/>
            <person name="Roy S.W."/>
            <person name="Artiguenave F."/>
            <person name="Postlethwait J.H."/>
            <person name="Manak J.R."/>
            <person name="Thompson E.M."/>
            <person name="Jaillon O."/>
            <person name="Du Pasquier L."/>
            <person name="Boudinot P."/>
            <person name="Liberles D.A."/>
            <person name="Volff J.N."/>
            <person name="Philippe H."/>
            <person name="Lenhard B."/>
            <person name="Roest Crollius H."/>
            <person name="Wincker P."/>
            <person name="Chourrout D."/>
        </authorList>
    </citation>
    <scope>NUCLEOTIDE SEQUENCE [LARGE SCALE GENOMIC DNA]</scope>
</reference>
<dbReference type="Proteomes" id="UP000001307">
    <property type="component" value="Unassembled WGS sequence"/>
</dbReference>
<evidence type="ECO:0000256" key="1">
    <source>
        <dbReference type="SAM" id="MobiDB-lite"/>
    </source>
</evidence>
<feature type="compositionally biased region" description="Low complexity" evidence="1">
    <location>
        <begin position="235"/>
        <end position="248"/>
    </location>
</feature>
<accession>E4XBZ8</accession>
<dbReference type="EMBL" id="FN653034">
    <property type="protein sequence ID" value="CBY09123.1"/>
    <property type="molecule type" value="Genomic_DNA"/>
</dbReference>
<feature type="region of interest" description="Disordered" evidence="1">
    <location>
        <begin position="229"/>
        <end position="248"/>
    </location>
</feature>
<evidence type="ECO:0000313" key="2">
    <source>
        <dbReference type="EMBL" id="CBY09123.1"/>
    </source>
</evidence>
<organism evidence="2">
    <name type="scientific">Oikopleura dioica</name>
    <name type="common">Tunicate</name>
    <dbReference type="NCBI Taxonomy" id="34765"/>
    <lineage>
        <taxon>Eukaryota</taxon>
        <taxon>Metazoa</taxon>
        <taxon>Chordata</taxon>
        <taxon>Tunicata</taxon>
        <taxon>Appendicularia</taxon>
        <taxon>Copelata</taxon>
        <taxon>Oikopleuridae</taxon>
        <taxon>Oikopleura</taxon>
    </lineage>
</organism>
<dbReference type="InParanoid" id="E4XBZ8"/>
<dbReference type="AlphaFoldDB" id="E4XBZ8"/>
<sequence>MALLERTKVFAEIKKYARTIEDGPFTNARAVRSLINKVESFNPVLLANQSWQQSLIQQDDRIGFFNKDQVVESMIYLGKFDILRTNLSDCIVDFVQSRSVIYESGCLIRSDSQTSTKTLESLSQFISHLHSQSITFSRDQTDKLENYIIDSILRPSIPLESEEDDEAFVDVKKLFELSLKISPDFKKIPEMVQNLSSALSEKSSARLLARYRRILSTGDLMSTIAPSSQKRYLSHKSPSQSSTKLSLTSQLKVQNPDSPISSFCAQGWLIMLKNPNMASRIIQLYKVFVFNRFSGQLAENLEFVNILSNDIDWFAGCLARLHLVKEIGCFYTDN</sequence>
<name>E4XBZ8_OIKDI</name>